<keyword evidence="5 7" id="KW-0472">Membrane</keyword>
<feature type="region of interest" description="Disordered" evidence="6">
    <location>
        <begin position="216"/>
        <end position="235"/>
    </location>
</feature>
<dbReference type="EMBL" id="SDJR01000003">
    <property type="protein sequence ID" value="RXR26734.1"/>
    <property type="molecule type" value="Genomic_DNA"/>
</dbReference>
<dbReference type="STRING" id="1713.GCA_000718325_00492"/>
<keyword evidence="12" id="KW-1185">Reference proteome</keyword>
<evidence type="ECO:0000259" key="8">
    <source>
        <dbReference type="Pfam" id="PF04138"/>
    </source>
</evidence>
<dbReference type="InterPro" id="IPR051401">
    <property type="entry name" value="GtrA_CellWall_Glycosyl"/>
</dbReference>
<protein>
    <submittedName>
        <fullName evidence="10">GtrA family protein</fullName>
    </submittedName>
</protein>
<dbReference type="Pfam" id="PF04138">
    <property type="entry name" value="GtrA_DPMS_TM"/>
    <property type="match status" value="1"/>
</dbReference>
<evidence type="ECO:0000256" key="4">
    <source>
        <dbReference type="ARBA" id="ARBA00022989"/>
    </source>
</evidence>
<gene>
    <name evidence="9" type="ORF">EQW73_04355</name>
    <name evidence="10" type="ORF">EQW78_07850</name>
</gene>
<keyword evidence="3 7" id="KW-0812">Transmembrane</keyword>
<feature type="transmembrane region" description="Helical" evidence="7">
    <location>
        <begin position="157"/>
        <end position="175"/>
    </location>
</feature>
<dbReference type="AlphaFoldDB" id="A0A4Q1KWE3"/>
<dbReference type="InterPro" id="IPR007267">
    <property type="entry name" value="GtrA_DPMS_TM"/>
</dbReference>
<accession>A0A4Q1KWE3</accession>
<dbReference type="EMBL" id="SDJQ01000010">
    <property type="protein sequence ID" value="RXR34467.1"/>
    <property type="molecule type" value="Genomic_DNA"/>
</dbReference>
<evidence type="ECO:0000256" key="2">
    <source>
        <dbReference type="ARBA" id="ARBA00009399"/>
    </source>
</evidence>
<dbReference type="Proteomes" id="UP000290517">
    <property type="component" value="Unassembled WGS sequence"/>
</dbReference>
<evidence type="ECO:0000256" key="5">
    <source>
        <dbReference type="ARBA" id="ARBA00023136"/>
    </source>
</evidence>
<evidence type="ECO:0000313" key="12">
    <source>
        <dbReference type="Proteomes" id="UP000290517"/>
    </source>
</evidence>
<name>A0A4Q1KWE3_9CELL</name>
<comment type="subcellular location">
    <subcellularLocation>
        <location evidence="1">Membrane</location>
        <topology evidence="1">Multi-pass membrane protein</topology>
    </subcellularLocation>
</comment>
<feature type="transmembrane region" description="Helical" evidence="7">
    <location>
        <begin position="97"/>
        <end position="116"/>
    </location>
</feature>
<feature type="domain" description="GtrA/DPMS transmembrane" evidence="8">
    <location>
        <begin position="96"/>
        <end position="209"/>
    </location>
</feature>
<proteinExistence type="inferred from homology"/>
<dbReference type="Proteomes" id="UP000289805">
    <property type="component" value="Unassembled WGS sequence"/>
</dbReference>
<feature type="transmembrane region" description="Helical" evidence="7">
    <location>
        <begin position="181"/>
        <end position="202"/>
    </location>
</feature>
<sequence length="235" mass="25260">MGAAVACGTWPAAISSARVRHVATAGRRGIDCMRDSSVRSTSGYVGAWATAGNEYSCPGVARAGVAAGDQGSHREVCDQMSRQSGVRRLLDHSATRYLLVGGSALLVDLGLLTLFYRGFGAPLWLATACGFWGSFAFNFTLQRRFAFGGQTPTGRALLRYCALLVVNSLVNIVVVEAFERMGWGFAAGKIVVTLAQTIWNYLAYRYWVFAAPGARAPGRPPEADQEPTRPTTQEN</sequence>
<keyword evidence="4 7" id="KW-1133">Transmembrane helix</keyword>
<evidence type="ECO:0000256" key="6">
    <source>
        <dbReference type="SAM" id="MobiDB-lite"/>
    </source>
</evidence>
<evidence type="ECO:0000256" key="1">
    <source>
        <dbReference type="ARBA" id="ARBA00004141"/>
    </source>
</evidence>
<dbReference type="OrthoDB" id="2082501at2"/>
<dbReference type="GO" id="GO:0000271">
    <property type="term" value="P:polysaccharide biosynthetic process"/>
    <property type="evidence" value="ECO:0007669"/>
    <property type="project" value="InterPro"/>
</dbReference>
<evidence type="ECO:0000313" key="9">
    <source>
        <dbReference type="EMBL" id="RXR26734.1"/>
    </source>
</evidence>
<dbReference type="PANTHER" id="PTHR38459:SF1">
    <property type="entry name" value="PROPHAGE BACTOPRENOL-LINKED GLUCOSE TRANSLOCASE HOMOLOG"/>
    <property type="match status" value="1"/>
</dbReference>
<evidence type="ECO:0000256" key="7">
    <source>
        <dbReference type="SAM" id="Phobius"/>
    </source>
</evidence>
<dbReference type="PANTHER" id="PTHR38459">
    <property type="entry name" value="PROPHAGE BACTOPRENOL-LINKED GLUCOSE TRANSLOCASE HOMOLOG"/>
    <property type="match status" value="1"/>
</dbReference>
<feature type="transmembrane region" description="Helical" evidence="7">
    <location>
        <begin position="122"/>
        <end position="141"/>
    </location>
</feature>
<evidence type="ECO:0000313" key="11">
    <source>
        <dbReference type="Proteomes" id="UP000289805"/>
    </source>
</evidence>
<organism evidence="10 11">
    <name type="scientific">Oerskovia turbata</name>
    <dbReference type="NCBI Taxonomy" id="1713"/>
    <lineage>
        <taxon>Bacteria</taxon>
        <taxon>Bacillati</taxon>
        <taxon>Actinomycetota</taxon>
        <taxon>Actinomycetes</taxon>
        <taxon>Micrococcales</taxon>
        <taxon>Cellulomonadaceae</taxon>
        <taxon>Oerskovia</taxon>
    </lineage>
</organism>
<reference evidence="11 12" key="1">
    <citation type="submission" date="2019-01" db="EMBL/GenBank/DDBJ databases">
        <title>Oerskovia turbata Genome sequencing and assembly.</title>
        <authorList>
            <person name="Dou T."/>
        </authorList>
    </citation>
    <scope>NUCLEOTIDE SEQUENCE [LARGE SCALE GENOMIC DNA]</scope>
    <source>
        <strain evidence="10 11">JCM12123</strain>
        <strain evidence="9 12">JCM3160</strain>
    </source>
</reference>
<evidence type="ECO:0000256" key="3">
    <source>
        <dbReference type="ARBA" id="ARBA00022692"/>
    </source>
</evidence>
<dbReference type="GO" id="GO:0005886">
    <property type="term" value="C:plasma membrane"/>
    <property type="evidence" value="ECO:0007669"/>
    <property type="project" value="TreeGrafter"/>
</dbReference>
<comment type="caution">
    <text evidence="10">The sequence shown here is derived from an EMBL/GenBank/DDBJ whole genome shotgun (WGS) entry which is preliminary data.</text>
</comment>
<comment type="similarity">
    <text evidence="2">Belongs to the GtrA family.</text>
</comment>
<evidence type="ECO:0000313" key="10">
    <source>
        <dbReference type="EMBL" id="RXR34467.1"/>
    </source>
</evidence>